<evidence type="ECO:0000313" key="3">
    <source>
        <dbReference type="Proteomes" id="UP001565200"/>
    </source>
</evidence>
<name>A0ABV4D054_9BACT</name>
<evidence type="ECO:0000256" key="1">
    <source>
        <dbReference type="SAM" id="Phobius"/>
    </source>
</evidence>
<protein>
    <submittedName>
        <fullName evidence="2">Uncharacterized protein</fullName>
    </submittedName>
</protein>
<keyword evidence="1" id="KW-0812">Transmembrane</keyword>
<gene>
    <name evidence="2" type="ORF">AAK873_08810</name>
</gene>
<sequence length="117" mass="13383">MKRIWTWIITLGMILIAIGVLMPIMGYGMELCRWIYGAGAVLSLIGRIMTPYRGHNMRVKRLHRIEIWSSVFFCAATFFMFYQTAGARDWLAFTLAGGAVLVYTSIMIPRAEKNRSN</sequence>
<reference evidence="2 3" key="1">
    <citation type="submission" date="2024-03" db="EMBL/GenBank/DDBJ databases">
        <title>Mouse gut bacterial collection (mGBC) of GemPharmatech.</title>
        <authorList>
            <person name="He Y."/>
            <person name="Dong L."/>
            <person name="Wu D."/>
            <person name="Gao X."/>
            <person name="Lin Z."/>
        </authorList>
    </citation>
    <scope>NUCLEOTIDE SEQUENCE [LARGE SCALE GENOMIC DNA]</scope>
    <source>
        <strain evidence="2 3">54-13</strain>
    </source>
</reference>
<dbReference type="RefSeq" id="WP_121698050.1">
    <property type="nucleotide sequence ID" value="NZ_JBCLPP010000022.1"/>
</dbReference>
<feature type="transmembrane region" description="Helical" evidence="1">
    <location>
        <begin position="7"/>
        <end position="28"/>
    </location>
</feature>
<dbReference type="Proteomes" id="UP001565200">
    <property type="component" value="Unassembled WGS sequence"/>
</dbReference>
<feature type="transmembrane region" description="Helical" evidence="1">
    <location>
        <begin position="34"/>
        <end position="53"/>
    </location>
</feature>
<organism evidence="2 3">
    <name type="scientific">Heminiphilus faecis</name>
    <dbReference type="NCBI Taxonomy" id="2601703"/>
    <lineage>
        <taxon>Bacteria</taxon>
        <taxon>Pseudomonadati</taxon>
        <taxon>Bacteroidota</taxon>
        <taxon>Bacteroidia</taxon>
        <taxon>Bacteroidales</taxon>
        <taxon>Muribaculaceae</taxon>
        <taxon>Heminiphilus</taxon>
    </lineage>
</organism>
<dbReference type="EMBL" id="JBCLPP010000022">
    <property type="protein sequence ID" value="MEY8245709.1"/>
    <property type="molecule type" value="Genomic_DNA"/>
</dbReference>
<accession>A0ABV4D054</accession>
<keyword evidence="1" id="KW-0472">Membrane</keyword>
<keyword evidence="1" id="KW-1133">Transmembrane helix</keyword>
<feature type="transmembrane region" description="Helical" evidence="1">
    <location>
        <begin position="90"/>
        <end position="108"/>
    </location>
</feature>
<evidence type="ECO:0000313" key="2">
    <source>
        <dbReference type="EMBL" id="MEY8245709.1"/>
    </source>
</evidence>
<proteinExistence type="predicted"/>
<comment type="caution">
    <text evidence="2">The sequence shown here is derived from an EMBL/GenBank/DDBJ whole genome shotgun (WGS) entry which is preliminary data.</text>
</comment>
<keyword evidence="3" id="KW-1185">Reference proteome</keyword>
<feature type="transmembrane region" description="Helical" evidence="1">
    <location>
        <begin position="65"/>
        <end position="84"/>
    </location>
</feature>